<dbReference type="NCBIfam" id="TIGR03578">
    <property type="entry name" value="EF_0831"/>
    <property type="match status" value="1"/>
</dbReference>
<dbReference type="Pfam" id="PF14189">
    <property type="entry name" value="DUF4312"/>
    <property type="match status" value="1"/>
</dbReference>
<keyword evidence="2" id="KW-1185">Reference proteome</keyword>
<dbReference type="AlphaFoldDB" id="A0A1T4NY44"/>
<evidence type="ECO:0000313" key="1">
    <source>
        <dbReference type="EMBL" id="SJZ83992.1"/>
    </source>
</evidence>
<name>A0A1T4NY44_9ENTE</name>
<dbReference type="RefSeq" id="WP_144399533.1">
    <property type="nucleotide sequence ID" value="NZ_FUXI01000017.1"/>
</dbReference>
<protein>
    <recommendedName>
        <fullName evidence="3">Cytoplasmic protein</fullName>
    </recommendedName>
</protein>
<dbReference type="EMBL" id="FUXI01000017">
    <property type="protein sequence ID" value="SJZ83992.1"/>
    <property type="molecule type" value="Genomic_DNA"/>
</dbReference>
<proteinExistence type="predicted"/>
<dbReference type="STRING" id="263852.SAMN02745116_01579"/>
<accession>A0A1T4NY44</accession>
<reference evidence="1 2" key="1">
    <citation type="submission" date="2017-02" db="EMBL/GenBank/DDBJ databases">
        <authorList>
            <person name="Peterson S.W."/>
        </authorList>
    </citation>
    <scope>NUCLEOTIDE SEQUENCE [LARGE SCALE GENOMIC DNA]</scope>
    <source>
        <strain evidence="1 2">ATCC BAA-1030</strain>
    </source>
</reference>
<evidence type="ECO:0008006" key="3">
    <source>
        <dbReference type="Google" id="ProtNLM"/>
    </source>
</evidence>
<sequence>MSEVKRFKEKITVQGEGENKKAAFASALNKIQSKVLKESEDVILKIEPIDINILSAEKQVVHEKFLFFFFPRERVSYSVSLEIEVEITRFDAESVQYKEVSKAADDSIKIPLINKRV</sequence>
<evidence type="ECO:0000313" key="2">
    <source>
        <dbReference type="Proteomes" id="UP000190328"/>
    </source>
</evidence>
<dbReference type="InterPro" id="IPR020037">
    <property type="entry name" value="DUF4312"/>
</dbReference>
<dbReference type="Proteomes" id="UP000190328">
    <property type="component" value="Unassembled WGS sequence"/>
</dbReference>
<gene>
    <name evidence="1" type="ORF">SAMN02745116_01579</name>
</gene>
<dbReference type="OrthoDB" id="4202626at2"/>
<organism evidence="1 2">
    <name type="scientific">Pilibacter termitis</name>
    <dbReference type="NCBI Taxonomy" id="263852"/>
    <lineage>
        <taxon>Bacteria</taxon>
        <taxon>Bacillati</taxon>
        <taxon>Bacillota</taxon>
        <taxon>Bacilli</taxon>
        <taxon>Lactobacillales</taxon>
        <taxon>Enterococcaceae</taxon>
        <taxon>Pilibacter</taxon>
    </lineage>
</organism>